<keyword evidence="3" id="KW-0560">Oxidoreductase</keyword>
<dbReference type="AlphaFoldDB" id="A0A562ZDH5"/>
<dbReference type="CDD" id="cd13885">
    <property type="entry name" value="CuRO_2_CumA_like"/>
    <property type="match status" value="1"/>
</dbReference>
<feature type="signal peptide" evidence="4">
    <location>
        <begin position="1"/>
        <end position="25"/>
    </location>
</feature>
<dbReference type="Pfam" id="PF07731">
    <property type="entry name" value="Cu-oxidase_2"/>
    <property type="match status" value="1"/>
</dbReference>
<evidence type="ECO:0000259" key="7">
    <source>
        <dbReference type="Pfam" id="PF07732"/>
    </source>
</evidence>
<proteinExistence type="predicted"/>
<feature type="domain" description="Plastocyanin-like" evidence="6">
    <location>
        <begin position="361"/>
        <end position="467"/>
    </location>
</feature>
<dbReference type="Pfam" id="PF07732">
    <property type="entry name" value="Cu-oxidase_3"/>
    <property type="match status" value="1"/>
</dbReference>
<sequence>MHRRALLSSLALPLLPLQACTSLRAASRLREFELVAITGDARIEPTKDPVPVWTYGGTVPGPQLRVRQGDRMRVTVFNRLAQATTVHWHGLRVPNAMDGVPHLTQHPIAPGGRHVYEFDVPDSGTYWYHSHFQSSEQLDRGLYGTLIVEEREPVPVDRDLTWVLDDWRITPAGRISETFGNAHDMAHAGRIGNVVTVNGSVREDFSVRAGERLRLRLVNAANARIFGLAFHGHRPLVIAIDGQPVEPHEPEGGRVVIAPGMRCDLLLDAAGRPGERHEVHDLFYPRGRYVLMEFIYEQNAPLPARPGAIMALPANTVPEPDLVNAGTHDIVFQGGMMGTLHQALLDGKPTDMRAMLRRGKAWAVNGMVSDGHEMKPMLELERGRSYRLRMRNETRWHHPIHLHGHTFRVLERNGKPTRHQEWQDTVLMSPDEQVEVAFVADNPGDWMFHCHILEHQDGGMMTVLRVR</sequence>
<feature type="domain" description="Plastocyanin-like" evidence="7">
    <location>
        <begin position="43"/>
        <end position="152"/>
    </location>
</feature>
<dbReference type="InterPro" id="IPR008972">
    <property type="entry name" value="Cupredoxin"/>
</dbReference>
<reference evidence="8 9" key="1">
    <citation type="submission" date="2019-07" db="EMBL/GenBank/DDBJ databases">
        <title>Caenimonas sedimenti sp. nov., isolated from activated sludge.</title>
        <authorList>
            <person name="Xu J."/>
        </authorList>
    </citation>
    <scope>NUCLEOTIDE SEQUENCE [LARGE SCALE GENOMIC DNA]</scope>
    <source>
        <strain evidence="8 9">HX-9-20</strain>
    </source>
</reference>
<dbReference type="InterPro" id="IPR011706">
    <property type="entry name" value="Cu-oxidase_C"/>
</dbReference>
<organism evidence="8 9">
    <name type="scientific">Caenimonas sedimenti</name>
    <dbReference type="NCBI Taxonomy" id="2596921"/>
    <lineage>
        <taxon>Bacteria</taxon>
        <taxon>Pseudomonadati</taxon>
        <taxon>Pseudomonadota</taxon>
        <taxon>Betaproteobacteria</taxon>
        <taxon>Burkholderiales</taxon>
        <taxon>Comamonadaceae</taxon>
        <taxon>Caenimonas</taxon>
    </lineage>
</organism>
<feature type="domain" description="Plastocyanin-like" evidence="5">
    <location>
        <begin position="160"/>
        <end position="272"/>
    </location>
</feature>
<dbReference type="InterPro" id="IPR045087">
    <property type="entry name" value="Cu-oxidase_fam"/>
</dbReference>
<dbReference type="Gene3D" id="2.60.40.420">
    <property type="entry name" value="Cupredoxins - blue copper proteins"/>
    <property type="match status" value="3"/>
</dbReference>
<dbReference type="CDD" id="cd13906">
    <property type="entry name" value="CuRO_3_CumA_like"/>
    <property type="match status" value="1"/>
</dbReference>
<evidence type="ECO:0000256" key="1">
    <source>
        <dbReference type="ARBA" id="ARBA00004418"/>
    </source>
</evidence>
<keyword evidence="4" id="KW-0732">Signal</keyword>
<dbReference type="GO" id="GO:0005507">
    <property type="term" value="F:copper ion binding"/>
    <property type="evidence" value="ECO:0007669"/>
    <property type="project" value="InterPro"/>
</dbReference>
<dbReference type="EMBL" id="VOBQ01000032">
    <property type="protein sequence ID" value="TWO64424.1"/>
    <property type="molecule type" value="Genomic_DNA"/>
</dbReference>
<gene>
    <name evidence="8" type="ORF">FN976_28220</name>
</gene>
<evidence type="ECO:0000256" key="3">
    <source>
        <dbReference type="ARBA" id="ARBA00023002"/>
    </source>
</evidence>
<dbReference type="SUPFAM" id="SSF49503">
    <property type="entry name" value="Cupredoxins"/>
    <property type="match status" value="3"/>
</dbReference>
<evidence type="ECO:0000313" key="8">
    <source>
        <dbReference type="EMBL" id="TWO64424.1"/>
    </source>
</evidence>
<evidence type="ECO:0000313" key="9">
    <source>
        <dbReference type="Proteomes" id="UP000318199"/>
    </source>
</evidence>
<dbReference type="OrthoDB" id="9757546at2"/>
<accession>A0A562ZDH5</accession>
<comment type="subcellular location">
    <subcellularLocation>
        <location evidence="1">Periplasm</location>
    </subcellularLocation>
</comment>
<dbReference type="PROSITE" id="PS00079">
    <property type="entry name" value="MULTICOPPER_OXIDASE1"/>
    <property type="match status" value="1"/>
</dbReference>
<dbReference type="InterPro" id="IPR033138">
    <property type="entry name" value="Cu_oxidase_CS"/>
</dbReference>
<dbReference type="Proteomes" id="UP000318199">
    <property type="component" value="Unassembled WGS sequence"/>
</dbReference>
<name>A0A562ZDH5_9BURK</name>
<dbReference type="PANTHER" id="PTHR11709">
    <property type="entry name" value="MULTI-COPPER OXIDASE"/>
    <property type="match status" value="1"/>
</dbReference>
<dbReference type="GO" id="GO:0042597">
    <property type="term" value="C:periplasmic space"/>
    <property type="evidence" value="ECO:0007669"/>
    <property type="project" value="UniProtKB-SubCell"/>
</dbReference>
<dbReference type="InterPro" id="IPR001117">
    <property type="entry name" value="Cu-oxidase_2nd"/>
</dbReference>
<feature type="chain" id="PRO_5021712550" evidence="4">
    <location>
        <begin position="26"/>
        <end position="467"/>
    </location>
</feature>
<dbReference type="PANTHER" id="PTHR11709:SF2">
    <property type="entry name" value="MULTICOPPER OXIDASE LPR1"/>
    <property type="match status" value="1"/>
</dbReference>
<comment type="caution">
    <text evidence="8">The sequence shown here is derived from an EMBL/GenBank/DDBJ whole genome shotgun (WGS) entry which is preliminary data.</text>
</comment>
<dbReference type="RefSeq" id="WP_145897346.1">
    <property type="nucleotide sequence ID" value="NZ_VOBQ01000032.1"/>
</dbReference>
<evidence type="ECO:0000259" key="6">
    <source>
        <dbReference type="Pfam" id="PF07731"/>
    </source>
</evidence>
<dbReference type="InterPro" id="IPR002355">
    <property type="entry name" value="Cu_oxidase_Cu_BS"/>
</dbReference>
<evidence type="ECO:0000259" key="5">
    <source>
        <dbReference type="Pfam" id="PF00394"/>
    </source>
</evidence>
<dbReference type="PROSITE" id="PS00080">
    <property type="entry name" value="MULTICOPPER_OXIDASE2"/>
    <property type="match status" value="1"/>
</dbReference>
<evidence type="ECO:0000256" key="4">
    <source>
        <dbReference type="SAM" id="SignalP"/>
    </source>
</evidence>
<dbReference type="Pfam" id="PF00394">
    <property type="entry name" value="Cu-oxidase"/>
    <property type="match status" value="1"/>
</dbReference>
<protein>
    <submittedName>
        <fullName evidence="8">Multicopper oxidase family protein</fullName>
    </submittedName>
</protein>
<dbReference type="GO" id="GO:0016491">
    <property type="term" value="F:oxidoreductase activity"/>
    <property type="evidence" value="ECO:0007669"/>
    <property type="project" value="UniProtKB-KW"/>
</dbReference>
<evidence type="ECO:0000256" key="2">
    <source>
        <dbReference type="ARBA" id="ARBA00022723"/>
    </source>
</evidence>
<dbReference type="CDD" id="cd13861">
    <property type="entry name" value="CuRO_1_CumA_like"/>
    <property type="match status" value="1"/>
</dbReference>
<keyword evidence="9" id="KW-1185">Reference proteome</keyword>
<dbReference type="InterPro" id="IPR011707">
    <property type="entry name" value="Cu-oxidase-like_N"/>
</dbReference>
<keyword evidence="2" id="KW-0479">Metal-binding</keyword>